<dbReference type="Proteomes" id="UP001273166">
    <property type="component" value="Unassembled WGS sequence"/>
</dbReference>
<evidence type="ECO:0000256" key="1">
    <source>
        <dbReference type="SAM" id="MobiDB-lite"/>
    </source>
</evidence>
<keyword evidence="4" id="KW-1185">Reference proteome</keyword>
<dbReference type="GO" id="GO:0005886">
    <property type="term" value="C:plasma membrane"/>
    <property type="evidence" value="ECO:0007669"/>
    <property type="project" value="TreeGrafter"/>
</dbReference>
<dbReference type="RefSeq" id="XP_062723293.1">
    <property type="nucleotide sequence ID" value="XM_062862308.1"/>
</dbReference>
<feature type="transmembrane region" description="Helical" evidence="2">
    <location>
        <begin position="182"/>
        <end position="208"/>
    </location>
</feature>
<sequence length="350" mass="36752">MSTLGKNLIKAPDVAEAAKGGCNKAGNGISNAADKIGDGLGKVGGLFGAEDKVDDAIDSAGDTVGGAAEDACNKGAEVANQAVQLTADAVDKVAGSIAKALGIREYYSLHIGALCEGDYDPLFSDPKAEPDVDKCSPKFRANKTDLSKKLDEELQVGPFKFKLSDLDLVEAIQKAFDLIPRALAAMGVFFLLATLATLAGFLLSLVVFATTFAMRGAQKVAVLGALALTGLGWFLLLIGVVGITVVAEKVKKAVNEHGDKFGMSAGTSAGLYFLIWASLVFSTFALATLVFLWLRRPWEEDAEEGAAYAEKNQSVSTMQDDHGFYQEPINGGPGPAQEQMYGGQPQGGRY</sequence>
<dbReference type="EMBL" id="JAUDZG010000003">
    <property type="protein sequence ID" value="KAK3307513.1"/>
    <property type="molecule type" value="Genomic_DNA"/>
</dbReference>
<comment type="caution">
    <text evidence="3">The sequence shown here is derived from an EMBL/GenBank/DDBJ whole genome shotgun (WGS) entry which is preliminary data.</text>
</comment>
<feature type="region of interest" description="Disordered" evidence="1">
    <location>
        <begin position="324"/>
        <end position="350"/>
    </location>
</feature>
<evidence type="ECO:0000313" key="4">
    <source>
        <dbReference type="Proteomes" id="UP001273166"/>
    </source>
</evidence>
<dbReference type="InterPro" id="IPR052413">
    <property type="entry name" value="SUR7_domain"/>
</dbReference>
<gene>
    <name evidence="3" type="ORF">B0T15DRAFT_180966</name>
</gene>
<evidence type="ECO:0000256" key="2">
    <source>
        <dbReference type="SAM" id="Phobius"/>
    </source>
</evidence>
<dbReference type="GO" id="GO:0031505">
    <property type="term" value="P:fungal-type cell wall organization"/>
    <property type="evidence" value="ECO:0007669"/>
    <property type="project" value="TreeGrafter"/>
</dbReference>
<accession>A0AAJ0GWM0</accession>
<protein>
    <submittedName>
        <fullName evidence="3">Uncharacterized protein</fullName>
    </submittedName>
</protein>
<keyword evidence="2" id="KW-0472">Membrane</keyword>
<reference evidence="3" key="1">
    <citation type="journal article" date="2023" name="Mol. Phylogenet. Evol.">
        <title>Genome-scale phylogeny and comparative genomics of the fungal order Sordariales.</title>
        <authorList>
            <person name="Hensen N."/>
            <person name="Bonometti L."/>
            <person name="Westerberg I."/>
            <person name="Brannstrom I.O."/>
            <person name="Guillou S."/>
            <person name="Cros-Aarteil S."/>
            <person name="Calhoun S."/>
            <person name="Haridas S."/>
            <person name="Kuo A."/>
            <person name="Mondo S."/>
            <person name="Pangilinan J."/>
            <person name="Riley R."/>
            <person name="LaButti K."/>
            <person name="Andreopoulos B."/>
            <person name="Lipzen A."/>
            <person name="Chen C."/>
            <person name="Yan M."/>
            <person name="Daum C."/>
            <person name="Ng V."/>
            <person name="Clum A."/>
            <person name="Steindorff A."/>
            <person name="Ohm R.A."/>
            <person name="Martin F."/>
            <person name="Silar P."/>
            <person name="Natvig D.O."/>
            <person name="Lalanne C."/>
            <person name="Gautier V."/>
            <person name="Ament-Velasquez S.L."/>
            <person name="Kruys A."/>
            <person name="Hutchinson M.I."/>
            <person name="Powell A.J."/>
            <person name="Barry K."/>
            <person name="Miller A.N."/>
            <person name="Grigoriev I.V."/>
            <person name="Debuchy R."/>
            <person name="Gladieux P."/>
            <person name="Hiltunen Thoren M."/>
            <person name="Johannesson H."/>
        </authorList>
    </citation>
    <scope>NUCLEOTIDE SEQUENCE</scope>
    <source>
        <strain evidence="3">CBS 333.67</strain>
    </source>
</reference>
<dbReference type="PANTHER" id="PTHR28019:SF7">
    <property type="entry name" value="SUR7 PROTEIN"/>
    <property type="match status" value="1"/>
</dbReference>
<keyword evidence="2" id="KW-0812">Transmembrane</keyword>
<dbReference type="GO" id="GO:0051285">
    <property type="term" value="C:cell cortex of cell tip"/>
    <property type="evidence" value="ECO:0007669"/>
    <property type="project" value="TreeGrafter"/>
</dbReference>
<feature type="transmembrane region" description="Helical" evidence="2">
    <location>
        <begin position="271"/>
        <end position="294"/>
    </location>
</feature>
<proteinExistence type="predicted"/>
<keyword evidence="2" id="KW-1133">Transmembrane helix</keyword>
<organism evidence="3 4">
    <name type="scientific">Chaetomium strumarium</name>
    <dbReference type="NCBI Taxonomy" id="1170767"/>
    <lineage>
        <taxon>Eukaryota</taxon>
        <taxon>Fungi</taxon>
        <taxon>Dikarya</taxon>
        <taxon>Ascomycota</taxon>
        <taxon>Pezizomycotina</taxon>
        <taxon>Sordariomycetes</taxon>
        <taxon>Sordariomycetidae</taxon>
        <taxon>Sordariales</taxon>
        <taxon>Chaetomiaceae</taxon>
        <taxon>Chaetomium</taxon>
    </lineage>
</organism>
<dbReference type="PANTHER" id="PTHR28019">
    <property type="entry name" value="CELL MEMBRANE PROTEIN YLR413W-RELATED"/>
    <property type="match status" value="1"/>
</dbReference>
<name>A0AAJ0GWM0_9PEZI</name>
<dbReference type="GeneID" id="87881137"/>
<dbReference type="AlphaFoldDB" id="A0AAJ0GWM0"/>
<evidence type="ECO:0000313" key="3">
    <source>
        <dbReference type="EMBL" id="KAK3307513.1"/>
    </source>
</evidence>
<feature type="transmembrane region" description="Helical" evidence="2">
    <location>
        <begin position="220"/>
        <end position="247"/>
    </location>
</feature>
<reference evidence="3" key="2">
    <citation type="submission" date="2023-06" db="EMBL/GenBank/DDBJ databases">
        <authorList>
            <consortium name="Lawrence Berkeley National Laboratory"/>
            <person name="Mondo S.J."/>
            <person name="Hensen N."/>
            <person name="Bonometti L."/>
            <person name="Westerberg I."/>
            <person name="Brannstrom I.O."/>
            <person name="Guillou S."/>
            <person name="Cros-Aarteil S."/>
            <person name="Calhoun S."/>
            <person name="Haridas S."/>
            <person name="Kuo A."/>
            <person name="Pangilinan J."/>
            <person name="Riley R."/>
            <person name="Labutti K."/>
            <person name="Andreopoulos B."/>
            <person name="Lipzen A."/>
            <person name="Chen C."/>
            <person name="Yanf M."/>
            <person name="Daum C."/>
            <person name="Ng V."/>
            <person name="Clum A."/>
            <person name="Steindorff A."/>
            <person name="Ohm R."/>
            <person name="Martin F."/>
            <person name="Silar P."/>
            <person name="Natvig D."/>
            <person name="Lalanne C."/>
            <person name="Gautier V."/>
            <person name="Ament-Velasquez S.L."/>
            <person name="Kruys A."/>
            <person name="Hutchinson M.I."/>
            <person name="Powell A.J."/>
            <person name="Barry K."/>
            <person name="Miller A.N."/>
            <person name="Grigoriev I.V."/>
            <person name="Debuchy R."/>
            <person name="Gladieux P."/>
            <person name="Thoren M.H."/>
            <person name="Johannesson H."/>
        </authorList>
    </citation>
    <scope>NUCLEOTIDE SEQUENCE</scope>
    <source>
        <strain evidence="3">CBS 333.67</strain>
    </source>
</reference>